<keyword evidence="4 12" id="KW-0808">Transferase</keyword>
<comment type="pathway">
    <text evidence="2">Carbohydrate metabolism; hexose metabolism.</text>
</comment>
<keyword evidence="16" id="KW-1185">Reference proteome</keyword>
<dbReference type="InterPro" id="IPR022672">
    <property type="entry name" value="Hexokinase_N"/>
</dbReference>
<dbReference type="PRINTS" id="PR00475">
    <property type="entry name" value="HEXOKINASE"/>
</dbReference>
<sequence length="471" mass="51176">MSRRLNNILEHISIQGNDGETVRAVKRDVAMAALTNQFTMSVESMRQIMTYLLYEMVEGLEGRESTVRMLPSYVYKADPKRATGVFYALDLGGTNFRVLRVACKEGAVVDSSTSAFKIPKYALEGNATDLFDFIASNVKKTMETRAPEDLNRTVPLGFTFSFPVEQTKVNRGVLIRWTKGFSTKGVQGNDVIALLQAAFGRVSLKVNVVALCNDTVATMISHYFKDPEVQVGVIIGTGSNACYFETASAVTKDPAVAARGSALTPINMESGNFDSKYRFVLPTTKFDLDIDDASLNKGQQALEKMISGMYLGEIARRVIVHLSSINCLPAALQTALGNRGSFESRFAGMISADRMPGLQFTRSTIQKVCGVDVQSIEDLRIIRDVCRLVRGRAAQLSASFCCAPLVKTQTQGRATIAIDGSVFEKIPSFRRVLQDNINRILGPECDVRAVLAKGGSGVGAALISAIVADGK</sequence>
<dbReference type="Gene3D" id="3.30.420.40">
    <property type="match status" value="1"/>
</dbReference>
<dbReference type="GeneID" id="92382246"/>
<dbReference type="Gene3D" id="3.40.367.20">
    <property type="match status" value="1"/>
</dbReference>
<dbReference type="GO" id="GO:0005524">
    <property type="term" value="F:ATP binding"/>
    <property type="evidence" value="ECO:0007669"/>
    <property type="project" value="UniProtKB-UniRule"/>
</dbReference>
<evidence type="ECO:0000256" key="9">
    <source>
        <dbReference type="ARBA" id="ARBA00044613"/>
    </source>
</evidence>
<evidence type="ECO:0000256" key="8">
    <source>
        <dbReference type="ARBA" id="ARBA00023152"/>
    </source>
</evidence>
<evidence type="ECO:0000256" key="11">
    <source>
        <dbReference type="ARBA" id="ARBA00048160"/>
    </source>
</evidence>
<dbReference type="VEuPathDB" id="TriTrypDB:TEOVI_000831200"/>
<dbReference type="InterPro" id="IPR001312">
    <property type="entry name" value="Hexokinase"/>
</dbReference>
<dbReference type="PROSITE" id="PS51748">
    <property type="entry name" value="HEXOKINASE_2"/>
    <property type="match status" value="1"/>
</dbReference>
<evidence type="ECO:0000313" key="15">
    <source>
        <dbReference type="EMBL" id="SCU67614.1"/>
    </source>
</evidence>
<feature type="domain" description="Hexokinase C-terminal" evidence="14">
    <location>
        <begin position="231"/>
        <end position="465"/>
    </location>
</feature>
<evidence type="ECO:0000256" key="1">
    <source>
        <dbReference type="ARBA" id="ARBA00004888"/>
    </source>
</evidence>
<accession>A0A1G4I705</accession>
<gene>
    <name evidence="15" type="ORF">TEOVI_000831200</name>
</gene>
<dbReference type="GO" id="GO:0005536">
    <property type="term" value="F:D-glucose binding"/>
    <property type="evidence" value="ECO:0007669"/>
    <property type="project" value="InterPro"/>
</dbReference>
<evidence type="ECO:0000313" key="16">
    <source>
        <dbReference type="Proteomes" id="UP000195570"/>
    </source>
</evidence>
<dbReference type="SUPFAM" id="SSF53067">
    <property type="entry name" value="Actin-like ATPase domain"/>
    <property type="match status" value="2"/>
</dbReference>
<evidence type="ECO:0000256" key="12">
    <source>
        <dbReference type="RuleBase" id="RU362007"/>
    </source>
</evidence>
<dbReference type="RefSeq" id="XP_067078905.1">
    <property type="nucleotide sequence ID" value="XM_067222804.1"/>
</dbReference>
<keyword evidence="6 12" id="KW-0418">Kinase</keyword>
<dbReference type="PANTHER" id="PTHR19443:SF16">
    <property type="entry name" value="HEXOKINASE TYPE 1-RELATED"/>
    <property type="match status" value="1"/>
</dbReference>
<evidence type="ECO:0000256" key="6">
    <source>
        <dbReference type="ARBA" id="ARBA00022777"/>
    </source>
</evidence>
<keyword evidence="5 12" id="KW-0547">Nucleotide-binding</keyword>
<dbReference type="FunFam" id="3.30.420.40:FF:000805">
    <property type="entry name" value="Hexokinase-2"/>
    <property type="match status" value="1"/>
</dbReference>
<evidence type="ECO:0000256" key="5">
    <source>
        <dbReference type="ARBA" id="ARBA00022741"/>
    </source>
</evidence>
<dbReference type="InterPro" id="IPR022673">
    <property type="entry name" value="Hexokinase_C"/>
</dbReference>
<feature type="domain" description="Hexokinase N-terminal" evidence="13">
    <location>
        <begin position="32"/>
        <end position="223"/>
    </location>
</feature>
<dbReference type="GO" id="GO:0001678">
    <property type="term" value="P:intracellular glucose homeostasis"/>
    <property type="evidence" value="ECO:0007669"/>
    <property type="project" value="InterPro"/>
</dbReference>
<dbReference type="GO" id="GO:0006006">
    <property type="term" value="P:glucose metabolic process"/>
    <property type="evidence" value="ECO:0007669"/>
    <property type="project" value="UniProtKB-ARBA"/>
</dbReference>
<dbReference type="EC" id="2.7.1.-" evidence="12"/>
<comment type="caution">
    <text evidence="15">The sequence shown here is derived from an EMBL/GenBank/DDBJ whole genome shotgun (WGS) entry which is preliminary data.</text>
</comment>
<reference evidence="15" key="1">
    <citation type="submission" date="2016-09" db="EMBL/GenBank/DDBJ databases">
        <authorList>
            <person name="Hebert L."/>
            <person name="Moumen B."/>
        </authorList>
    </citation>
    <scope>NUCLEOTIDE SEQUENCE [LARGE SCALE GENOMIC DNA]</scope>
    <source>
        <strain evidence="15">OVI</strain>
    </source>
</reference>
<comment type="catalytic activity">
    <reaction evidence="10">
        <text>D-fructose + ATP = D-fructose 6-phosphate + ADP + H(+)</text>
        <dbReference type="Rhea" id="RHEA:16125"/>
        <dbReference type="ChEBI" id="CHEBI:15378"/>
        <dbReference type="ChEBI" id="CHEBI:30616"/>
        <dbReference type="ChEBI" id="CHEBI:37721"/>
        <dbReference type="ChEBI" id="CHEBI:61527"/>
        <dbReference type="ChEBI" id="CHEBI:456216"/>
        <dbReference type="EC" id="2.7.1.1"/>
    </reaction>
    <physiologicalReaction direction="left-to-right" evidence="10">
        <dbReference type="Rhea" id="RHEA:16126"/>
    </physiologicalReaction>
</comment>
<dbReference type="FunFam" id="3.40.367.20:FF:000010">
    <property type="entry name" value="Phosphotransferase"/>
    <property type="match status" value="1"/>
</dbReference>
<dbReference type="Pfam" id="PF00349">
    <property type="entry name" value="Hexokinase_1"/>
    <property type="match status" value="1"/>
</dbReference>
<comment type="pathway">
    <text evidence="1">Carbohydrate degradation; glycolysis; D-glyceraldehyde 3-phosphate and glycerone phosphate from D-glucose: step 1/4.</text>
</comment>
<comment type="catalytic activity">
    <reaction evidence="11">
        <text>D-glucose + ATP = D-glucose 6-phosphate + ADP + H(+)</text>
        <dbReference type="Rhea" id="RHEA:17825"/>
        <dbReference type="ChEBI" id="CHEBI:4167"/>
        <dbReference type="ChEBI" id="CHEBI:15378"/>
        <dbReference type="ChEBI" id="CHEBI:30616"/>
        <dbReference type="ChEBI" id="CHEBI:61548"/>
        <dbReference type="ChEBI" id="CHEBI:456216"/>
        <dbReference type="EC" id="2.7.1.1"/>
    </reaction>
    <physiologicalReaction direction="left-to-right" evidence="11">
        <dbReference type="Rhea" id="RHEA:17826"/>
    </physiologicalReaction>
</comment>
<protein>
    <recommendedName>
        <fullName evidence="12">Phosphotransferase</fullName>
        <ecNumber evidence="12">2.7.1.-</ecNumber>
    </recommendedName>
</protein>
<dbReference type="GO" id="GO:0005829">
    <property type="term" value="C:cytosol"/>
    <property type="evidence" value="ECO:0007669"/>
    <property type="project" value="TreeGrafter"/>
</dbReference>
<dbReference type="InterPro" id="IPR019807">
    <property type="entry name" value="Hexokinase_BS"/>
</dbReference>
<evidence type="ECO:0000256" key="2">
    <source>
        <dbReference type="ARBA" id="ARBA00005028"/>
    </source>
</evidence>
<dbReference type="Pfam" id="PF03727">
    <property type="entry name" value="Hexokinase_2"/>
    <property type="match status" value="1"/>
</dbReference>
<evidence type="ECO:0000256" key="4">
    <source>
        <dbReference type="ARBA" id="ARBA00022679"/>
    </source>
</evidence>
<organism evidence="15 16">
    <name type="scientific">Trypanosoma equiperdum</name>
    <dbReference type="NCBI Taxonomy" id="5694"/>
    <lineage>
        <taxon>Eukaryota</taxon>
        <taxon>Discoba</taxon>
        <taxon>Euglenozoa</taxon>
        <taxon>Kinetoplastea</taxon>
        <taxon>Metakinetoplastina</taxon>
        <taxon>Trypanosomatida</taxon>
        <taxon>Trypanosomatidae</taxon>
        <taxon>Trypanosoma</taxon>
    </lineage>
</organism>
<dbReference type="GO" id="GO:0005739">
    <property type="term" value="C:mitochondrion"/>
    <property type="evidence" value="ECO:0007669"/>
    <property type="project" value="TreeGrafter"/>
</dbReference>
<dbReference type="UniPathway" id="UPA00109">
    <property type="reaction ID" value="UER00180"/>
</dbReference>
<dbReference type="PANTHER" id="PTHR19443">
    <property type="entry name" value="HEXOKINASE"/>
    <property type="match status" value="1"/>
</dbReference>
<dbReference type="GO" id="GO:0004340">
    <property type="term" value="F:glucokinase activity"/>
    <property type="evidence" value="ECO:0007669"/>
    <property type="project" value="TreeGrafter"/>
</dbReference>
<keyword evidence="7 12" id="KW-0067">ATP-binding</keyword>
<evidence type="ECO:0000256" key="3">
    <source>
        <dbReference type="ARBA" id="ARBA00009225"/>
    </source>
</evidence>
<dbReference type="GO" id="GO:0006096">
    <property type="term" value="P:glycolytic process"/>
    <property type="evidence" value="ECO:0007669"/>
    <property type="project" value="UniProtKB-UniPathway"/>
</dbReference>
<proteinExistence type="inferred from homology"/>
<dbReference type="EMBL" id="CZPT02000780">
    <property type="protein sequence ID" value="SCU67614.1"/>
    <property type="molecule type" value="Genomic_DNA"/>
</dbReference>
<evidence type="ECO:0000256" key="7">
    <source>
        <dbReference type="ARBA" id="ARBA00022840"/>
    </source>
</evidence>
<dbReference type="AlphaFoldDB" id="A0A1G4I705"/>
<dbReference type="Proteomes" id="UP000195570">
    <property type="component" value="Unassembled WGS sequence"/>
</dbReference>
<comment type="catalytic activity">
    <reaction evidence="9">
        <text>a D-hexose + ATP = a D-hexose 6-phosphate + ADP + H(+)</text>
        <dbReference type="Rhea" id="RHEA:22740"/>
        <dbReference type="ChEBI" id="CHEBI:4194"/>
        <dbReference type="ChEBI" id="CHEBI:15378"/>
        <dbReference type="ChEBI" id="CHEBI:30616"/>
        <dbReference type="ChEBI" id="CHEBI:229467"/>
        <dbReference type="ChEBI" id="CHEBI:456216"/>
        <dbReference type="EC" id="2.7.1.1"/>
    </reaction>
    <physiologicalReaction direction="left-to-right" evidence="9">
        <dbReference type="Rhea" id="RHEA:22741"/>
    </physiologicalReaction>
</comment>
<dbReference type="InterPro" id="IPR043129">
    <property type="entry name" value="ATPase_NBD"/>
</dbReference>
<evidence type="ECO:0000256" key="10">
    <source>
        <dbReference type="ARBA" id="ARBA00047905"/>
    </source>
</evidence>
<evidence type="ECO:0000259" key="13">
    <source>
        <dbReference type="Pfam" id="PF00349"/>
    </source>
</evidence>
<dbReference type="GO" id="GO:0008865">
    <property type="term" value="F:fructokinase activity"/>
    <property type="evidence" value="ECO:0007669"/>
    <property type="project" value="TreeGrafter"/>
</dbReference>
<name>A0A1G4I705_TRYEQ</name>
<dbReference type="PROSITE" id="PS00378">
    <property type="entry name" value="HEXOKINASE_1"/>
    <property type="match status" value="1"/>
</dbReference>
<keyword evidence="8 12" id="KW-0324">Glycolysis</keyword>
<evidence type="ECO:0000259" key="14">
    <source>
        <dbReference type="Pfam" id="PF03727"/>
    </source>
</evidence>
<comment type="similarity">
    <text evidence="3 12">Belongs to the hexokinase family.</text>
</comment>